<proteinExistence type="predicted"/>
<evidence type="ECO:0000313" key="2">
    <source>
        <dbReference type="Proteomes" id="UP000045824"/>
    </source>
</evidence>
<gene>
    <name evidence="1" type="ORF">ERS008491_01263</name>
</gene>
<name>A0A0T9KZ72_YERKR</name>
<dbReference type="RefSeq" id="WP_050118735.1">
    <property type="nucleotide sequence ID" value="NZ_CAWMAB010000003.1"/>
</dbReference>
<reference evidence="1 2" key="1">
    <citation type="submission" date="2015-03" db="EMBL/GenBank/DDBJ databases">
        <authorList>
            <person name="Murphy D."/>
        </authorList>
    </citation>
    <scope>NUCLEOTIDE SEQUENCE [LARGE SCALE GENOMIC DNA]</scope>
    <source>
        <strain evidence="1 2">FCF326</strain>
    </source>
</reference>
<dbReference type="Proteomes" id="UP000045824">
    <property type="component" value="Unassembled WGS sequence"/>
</dbReference>
<sequence>MIDFISSVRKAIADENYHCALFIALSIPDICGKLETPNVGNGVRSRRWFEDNLKQKYFPDSIYDYLKATNPKVLEAFPAEILKRIKNQKPEITLEPDVFWALRNAFLHEASDQIKAQKVHITHSESHMNKFDGAIQLSAKIFCEDICDAAIDWLERVKTDKDVWERVNSRAKIKNTILDGAVHFE</sequence>
<protein>
    <submittedName>
        <fullName evidence="1">Uncharacterized protein</fullName>
    </submittedName>
</protein>
<evidence type="ECO:0000313" key="1">
    <source>
        <dbReference type="EMBL" id="CNE42851.1"/>
    </source>
</evidence>
<dbReference type="AlphaFoldDB" id="A0A0T9KZ72"/>
<accession>A0A0T9KZ72</accession>
<dbReference type="EMBL" id="CPYI01000003">
    <property type="protein sequence ID" value="CNE42851.1"/>
    <property type="molecule type" value="Genomic_DNA"/>
</dbReference>
<organism evidence="1 2">
    <name type="scientific">Yersinia kristensenii</name>
    <dbReference type="NCBI Taxonomy" id="28152"/>
    <lineage>
        <taxon>Bacteria</taxon>
        <taxon>Pseudomonadati</taxon>
        <taxon>Pseudomonadota</taxon>
        <taxon>Gammaproteobacteria</taxon>
        <taxon>Enterobacterales</taxon>
        <taxon>Yersiniaceae</taxon>
        <taxon>Yersinia</taxon>
    </lineage>
</organism>